<keyword evidence="4 7" id="KW-0812">Transmembrane</keyword>
<dbReference type="RefSeq" id="WP_380016843.1">
    <property type="nucleotide sequence ID" value="NZ_JADIKI010000021.1"/>
</dbReference>
<feature type="transmembrane region" description="Helical" evidence="7">
    <location>
        <begin position="54"/>
        <end position="75"/>
    </location>
</feature>
<name>A0ABW8IEE8_9GAMM</name>
<accession>A0ABW8IEE8</accession>
<evidence type="ECO:0000256" key="7">
    <source>
        <dbReference type="SAM" id="Phobius"/>
    </source>
</evidence>
<keyword evidence="5 7" id="KW-1133">Transmembrane helix</keyword>
<feature type="transmembrane region" description="Helical" evidence="7">
    <location>
        <begin position="173"/>
        <end position="191"/>
    </location>
</feature>
<dbReference type="PRINTS" id="PR00173">
    <property type="entry name" value="EDTRNSPORT"/>
</dbReference>
<evidence type="ECO:0000256" key="2">
    <source>
        <dbReference type="ARBA" id="ARBA00022448"/>
    </source>
</evidence>
<evidence type="ECO:0000256" key="4">
    <source>
        <dbReference type="ARBA" id="ARBA00022692"/>
    </source>
</evidence>
<dbReference type="SUPFAM" id="SSF118215">
    <property type="entry name" value="Proton glutamate symport protein"/>
    <property type="match status" value="1"/>
</dbReference>
<feature type="transmembrane region" description="Helical" evidence="7">
    <location>
        <begin position="87"/>
        <end position="109"/>
    </location>
</feature>
<evidence type="ECO:0000313" key="9">
    <source>
        <dbReference type="Proteomes" id="UP001620409"/>
    </source>
</evidence>
<dbReference type="InterPro" id="IPR036458">
    <property type="entry name" value="Na:dicarbo_symporter_sf"/>
</dbReference>
<feature type="transmembrane region" description="Helical" evidence="7">
    <location>
        <begin position="328"/>
        <end position="347"/>
    </location>
</feature>
<evidence type="ECO:0000256" key="3">
    <source>
        <dbReference type="ARBA" id="ARBA00022475"/>
    </source>
</evidence>
<feature type="transmembrane region" description="Helical" evidence="7">
    <location>
        <begin position="242"/>
        <end position="264"/>
    </location>
</feature>
<dbReference type="Proteomes" id="UP001620409">
    <property type="component" value="Unassembled WGS sequence"/>
</dbReference>
<dbReference type="InterPro" id="IPR001991">
    <property type="entry name" value="Na-dicarboxylate_symporter"/>
</dbReference>
<organism evidence="8 9">
    <name type="scientific">Dyella humi</name>
    <dbReference type="NCBI Taxonomy" id="1770547"/>
    <lineage>
        <taxon>Bacteria</taxon>
        <taxon>Pseudomonadati</taxon>
        <taxon>Pseudomonadota</taxon>
        <taxon>Gammaproteobacteria</taxon>
        <taxon>Lysobacterales</taxon>
        <taxon>Rhodanobacteraceae</taxon>
        <taxon>Dyella</taxon>
    </lineage>
</organism>
<feature type="transmembrane region" description="Helical" evidence="7">
    <location>
        <begin position="212"/>
        <end position="236"/>
    </location>
</feature>
<proteinExistence type="predicted"/>
<dbReference type="Pfam" id="PF00375">
    <property type="entry name" value="SDF"/>
    <property type="match status" value="1"/>
</dbReference>
<feature type="transmembrane region" description="Helical" evidence="7">
    <location>
        <begin position="383"/>
        <end position="404"/>
    </location>
</feature>
<dbReference type="PANTHER" id="PTHR42865">
    <property type="entry name" value="PROTON/GLUTAMATE-ASPARTATE SYMPORTER"/>
    <property type="match status" value="1"/>
</dbReference>
<keyword evidence="2" id="KW-0813">Transport</keyword>
<gene>
    <name evidence="8" type="ORF">ISP18_02850</name>
</gene>
<reference evidence="8 9" key="1">
    <citation type="submission" date="2020-10" db="EMBL/GenBank/DDBJ databases">
        <title>Phylogeny of dyella-like bacteria.</title>
        <authorList>
            <person name="Fu J."/>
        </authorList>
    </citation>
    <scope>NUCLEOTIDE SEQUENCE [LARGE SCALE GENOMIC DNA]</scope>
    <source>
        <strain evidence="8 9">DHG40</strain>
    </source>
</reference>
<comment type="subcellular location">
    <subcellularLocation>
        <location evidence="1">Cell membrane</location>
        <topology evidence="1">Multi-pass membrane protein</topology>
    </subcellularLocation>
</comment>
<dbReference type="Gene3D" id="1.10.3860.10">
    <property type="entry name" value="Sodium:dicarboxylate symporter"/>
    <property type="match status" value="1"/>
</dbReference>
<dbReference type="PANTHER" id="PTHR42865:SF7">
    <property type="entry name" value="PROTON_GLUTAMATE-ASPARTATE SYMPORTER"/>
    <property type="match status" value="1"/>
</dbReference>
<feature type="transmembrane region" description="Helical" evidence="7">
    <location>
        <begin position="12"/>
        <end position="34"/>
    </location>
</feature>
<protein>
    <submittedName>
        <fullName evidence="8">Dicarboxylate/amino acid:cation symporter</fullName>
    </submittedName>
</protein>
<feature type="transmembrane region" description="Helical" evidence="7">
    <location>
        <begin position="285"/>
        <end position="308"/>
    </location>
</feature>
<feature type="transmembrane region" description="Helical" evidence="7">
    <location>
        <begin position="359"/>
        <end position="377"/>
    </location>
</feature>
<comment type="caution">
    <text evidence="8">The sequence shown here is derived from an EMBL/GenBank/DDBJ whole genome shotgun (WGS) entry which is preliminary data.</text>
</comment>
<evidence type="ECO:0000313" key="8">
    <source>
        <dbReference type="EMBL" id="MFK2853535.1"/>
    </source>
</evidence>
<evidence type="ECO:0000256" key="5">
    <source>
        <dbReference type="ARBA" id="ARBA00022989"/>
    </source>
</evidence>
<evidence type="ECO:0000256" key="1">
    <source>
        <dbReference type="ARBA" id="ARBA00004651"/>
    </source>
</evidence>
<keyword evidence="3" id="KW-1003">Cell membrane</keyword>
<sequence length="447" mass="46889">MSTVSKSLATRILWGLIIGVVAAIVTLGVGEFHPGTLSAAQRVSSAVFDPFGQIFLRMLFFVVIPLVFASLASGVAQLGRLDRLGPLAWRTFALFAANMLIGVALGLLMMNLLQPGHHLAPAAKDLLMQQYGGNAQQAVERSQAQPGMTLATLVDMFMPRNLLGAFVGNNRNALGDVLPLIVFAILVGAAATQLDEAKRLKLQSALDLISDVMTGIVGFALKLAPYAVPAMIYSVIVKVGPGILLTLSVFVIGCTLALALQLFGTMSMWLRVFTKRSPLTYFRQIRPLLVTAFSTSSSSASLPASLALARDELKLAPSTAGFVLPLGATMNMSGTALFEGCVVLFVAQTFGVELSLSQQFVLMLLSVLSAVAVAGIPGGSLPLIAGLLATFGVPPEGIGIVLGVDRILDMLRTTVNVGSDIVSATVVDAQVRKIIPLGEENVSVSGD</sequence>
<evidence type="ECO:0000256" key="6">
    <source>
        <dbReference type="ARBA" id="ARBA00023136"/>
    </source>
</evidence>
<keyword evidence="6 7" id="KW-0472">Membrane</keyword>
<keyword evidence="9" id="KW-1185">Reference proteome</keyword>
<dbReference type="EMBL" id="JADIKI010000021">
    <property type="protein sequence ID" value="MFK2853535.1"/>
    <property type="molecule type" value="Genomic_DNA"/>
</dbReference>